<dbReference type="PANTHER" id="PTHR43102:SF2">
    <property type="entry name" value="GAF DOMAIN-CONTAINING PROTEIN"/>
    <property type="match status" value="1"/>
</dbReference>
<reference evidence="5 6" key="1">
    <citation type="submission" date="2024-09" db="EMBL/GenBank/DDBJ databases">
        <authorList>
            <person name="Sun Q."/>
            <person name="Mori K."/>
        </authorList>
    </citation>
    <scope>NUCLEOTIDE SEQUENCE [LARGE SCALE GENOMIC DNA]</scope>
    <source>
        <strain evidence="5 6">CECT 7955</strain>
    </source>
</reference>
<keyword evidence="5" id="KW-0547">Nucleotide-binding</keyword>
<dbReference type="InterPro" id="IPR029016">
    <property type="entry name" value="GAF-like_dom_sf"/>
</dbReference>
<dbReference type="Gene3D" id="3.30.450.40">
    <property type="match status" value="1"/>
</dbReference>
<dbReference type="InterPro" id="IPR036890">
    <property type="entry name" value="HATPase_C_sf"/>
</dbReference>
<dbReference type="InterPro" id="IPR003018">
    <property type="entry name" value="GAF"/>
</dbReference>
<dbReference type="InterPro" id="IPR003594">
    <property type="entry name" value="HATPase_dom"/>
</dbReference>
<accession>A0ABV5GRX8</accession>
<comment type="caution">
    <text evidence="5">The sequence shown here is derived from an EMBL/GenBank/DDBJ whole genome shotgun (WGS) entry which is preliminary data.</text>
</comment>
<comment type="catalytic activity">
    <reaction evidence="1">
        <text>ATP + protein L-histidine = ADP + protein N-phospho-L-histidine.</text>
        <dbReference type="EC" id="2.7.13.3"/>
    </reaction>
</comment>
<sequence length="404" mass="46115">MQKPQIPNNESLRSEALNGYKILDTLPEEEYDALTRIAAEICGTPMALVSLIDPNRQWFKSHHGLDASETPRDLAFCAHAINTPNELFIIPDASKDERFRDNPLSVGSPNVMFYAGAPLNTKEGYSLGTLCVIDTKPREDLTIGQKETLQALAKQVMSQLELRKKNRDLEELNSEVTRMNCQLNHFAHRLTHDLKTPIRGVSSLIGFIKEDYKDLIKDTDVEKWLELIHSRIEYMDFLINGILEYTKVNNNQIDFEDFNIEETIQYVLNNGNLDIPIHLELNNCNKTIHHSKIGFIQIIQNLLSNSVKHTDKTECKISVSLEENAESFSFNYEDNGPGIPEKYWEKVFELFETLNQNKTNNAGIGLATIKSIVDKMGGVIYLKERENKESGVCFHFVLPKKEKL</sequence>
<dbReference type="InterPro" id="IPR036097">
    <property type="entry name" value="HisK_dim/P_sf"/>
</dbReference>
<protein>
    <recommendedName>
        <fullName evidence="2">histidine kinase</fullName>
        <ecNumber evidence="2">2.7.13.3</ecNumber>
    </recommendedName>
</protein>
<dbReference type="PROSITE" id="PS50109">
    <property type="entry name" value="HIS_KIN"/>
    <property type="match status" value="1"/>
</dbReference>
<dbReference type="Gene3D" id="3.30.565.10">
    <property type="entry name" value="Histidine kinase-like ATPase, C-terminal domain"/>
    <property type="match status" value="1"/>
</dbReference>
<dbReference type="EC" id="2.7.13.3" evidence="2"/>
<dbReference type="RefSeq" id="WP_236456232.1">
    <property type="nucleotide sequence ID" value="NZ_CBCSGE010000003.1"/>
</dbReference>
<dbReference type="CDD" id="cd00082">
    <property type="entry name" value="HisKA"/>
    <property type="match status" value="1"/>
</dbReference>
<dbReference type="InterPro" id="IPR004358">
    <property type="entry name" value="Sig_transdc_His_kin-like_C"/>
</dbReference>
<dbReference type="SUPFAM" id="SSF55781">
    <property type="entry name" value="GAF domain-like"/>
    <property type="match status" value="1"/>
</dbReference>
<evidence type="ECO:0000256" key="1">
    <source>
        <dbReference type="ARBA" id="ARBA00000085"/>
    </source>
</evidence>
<dbReference type="SUPFAM" id="SSF47384">
    <property type="entry name" value="Homodimeric domain of signal transducing histidine kinase"/>
    <property type="match status" value="1"/>
</dbReference>
<name>A0ABV5GRX8_9FLAO</name>
<dbReference type="PRINTS" id="PR00344">
    <property type="entry name" value="BCTRLSENSOR"/>
</dbReference>
<keyword evidence="3" id="KW-0597">Phosphoprotein</keyword>
<evidence type="ECO:0000313" key="5">
    <source>
        <dbReference type="EMBL" id="MFB9098145.1"/>
    </source>
</evidence>
<evidence type="ECO:0000256" key="3">
    <source>
        <dbReference type="ARBA" id="ARBA00022553"/>
    </source>
</evidence>
<feature type="domain" description="Histidine kinase" evidence="4">
    <location>
        <begin position="189"/>
        <end position="402"/>
    </location>
</feature>
<dbReference type="Proteomes" id="UP001589607">
    <property type="component" value="Unassembled WGS sequence"/>
</dbReference>
<evidence type="ECO:0000256" key="2">
    <source>
        <dbReference type="ARBA" id="ARBA00012438"/>
    </source>
</evidence>
<dbReference type="SMART" id="SM00388">
    <property type="entry name" value="HisKA"/>
    <property type="match status" value="1"/>
</dbReference>
<organism evidence="5 6">
    <name type="scientific">Flavobacterium jumunjinense</name>
    <dbReference type="NCBI Taxonomy" id="998845"/>
    <lineage>
        <taxon>Bacteria</taxon>
        <taxon>Pseudomonadati</taxon>
        <taxon>Bacteroidota</taxon>
        <taxon>Flavobacteriia</taxon>
        <taxon>Flavobacteriales</taxon>
        <taxon>Flavobacteriaceae</taxon>
        <taxon>Flavobacterium</taxon>
    </lineage>
</organism>
<dbReference type="PANTHER" id="PTHR43102">
    <property type="entry name" value="SLR1143 PROTEIN"/>
    <property type="match status" value="1"/>
</dbReference>
<evidence type="ECO:0000313" key="6">
    <source>
        <dbReference type="Proteomes" id="UP001589607"/>
    </source>
</evidence>
<evidence type="ECO:0000259" key="4">
    <source>
        <dbReference type="PROSITE" id="PS50109"/>
    </source>
</evidence>
<keyword evidence="6" id="KW-1185">Reference proteome</keyword>
<dbReference type="InterPro" id="IPR003661">
    <property type="entry name" value="HisK_dim/P_dom"/>
</dbReference>
<dbReference type="SMART" id="SM00387">
    <property type="entry name" value="HATPase_c"/>
    <property type="match status" value="1"/>
</dbReference>
<dbReference type="Pfam" id="PF00512">
    <property type="entry name" value="HisKA"/>
    <property type="match status" value="1"/>
</dbReference>
<dbReference type="Pfam" id="PF02518">
    <property type="entry name" value="HATPase_c"/>
    <property type="match status" value="1"/>
</dbReference>
<dbReference type="InterPro" id="IPR005467">
    <property type="entry name" value="His_kinase_dom"/>
</dbReference>
<dbReference type="Gene3D" id="1.10.287.130">
    <property type="match status" value="1"/>
</dbReference>
<dbReference type="GO" id="GO:0005524">
    <property type="term" value="F:ATP binding"/>
    <property type="evidence" value="ECO:0007669"/>
    <property type="project" value="UniProtKB-KW"/>
</dbReference>
<keyword evidence="5" id="KW-0067">ATP-binding</keyword>
<dbReference type="Pfam" id="PF01590">
    <property type="entry name" value="GAF"/>
    <property type="match status" value="1"/>
</dbReference>
<proteinExistence type="predicted"/>
<gene>
    <name evidence="5" type="ORF">ACFFVF_16625</name>
</gene>
<dbReference type="SUPFAM" id="SSF55874">
    <property type="entry name" value="ATPase domain of HSP90 chaperone/DNA topoisomerase II/histidine kinase"/>
    <property type="match status" value="1"/>
</dbReference>
<dbReference type="CDD" id="cd00075">
    <property type="entry name" value="HATPase"/>
    <property type="match status" value="1"/>
</dbReference>
<dbReference type="EMBL" id="JBHMEY010000067">
    <property type="protein sequence ID" value="MFB9098145.1"/>
    <property type="molecule type" value="Genomic_DNA"/>
</dbReference>
<dbReference type="SMART" id="SM00065">
    <property type="entry name" value="GAF"/>
    <property type="match status" value="1"/>
</dbReference>